<gene>
    <name evidence="3" type="ORF">GPA21_00295</name>
</gene>
<keyword evidence="2" id="KW-0732">Signal</keyword>
<comment type="caution">
    <text evidence="3">The sequence shown here is derived from an EMBL/GenBank/DDBJ whole genome shotgun (WGS) entry which is preliminary data.</text>
</comment>
<accession>A0A972FA63</accession>
<feature type="transmembrane region" description="Helical" evidence="1">
    <location>
        <begin position="136"/>
        <end position="153"/>
    </location>
</feature>
<organism evidence="3 4">
    <name type="scientific">Azoarcus taiwanensis</name>
    <dbReference type="NCBI Taxonomy" id="666964"/>
    <lineage>
        <taxon>Bacteria</taxon>
        <taxon>Pseudomonadati</taxon>
        <taxon>Pseudomonadota</taxon>
        <taxon>Betaproteobacteria</taxon>
        <taxon>Rhodocyclales</taxon>
        <taxon>Zoogloeaceae</taxon>
        <taxon>Azoarcus</taxon>
    </lineage>
</organism>
<protein>
    <submittedName>
        <fullName evidence="3">Carboxypeptidase regulatory-like domain-containing protein</fullName>
    </submittedName>
</protein>
<name>A0A972FA63_9RHOO</name>
<keyword evidence="3" id="KW-0378">Hydrolase</keyword>
<dbReference type="AlphaFoldDB" id="A0A972FA63"/>
<keyword evidence="1" id="KW-1133">Transmembrane helix</keyword>
<keyword evidence="3" id="KW-0121">Carboxypeptidase</keyword>
<keyword evidence="1" id="KW-0812">Transmembrane</keyword>
<feature type="chain" id="PRO_5038069207" evidence="2">
    <location>
        <begin position="30"/>
        <end position="157"/>
    </location>
</feature>
<evidence type="ECO:0000256" key="1">
    <source>
        <dbReference type="SAM" id="Phobius"/>
    </source>
</evidence>
<evidence type="ECO:0000256" key="2">
    <source>
        <dbReference type="SAM" id="SignalP"/>
    </source>
</evidence>
<feature type="signal peptide" evidence="2">
    <location>
        <begin position="1"/>
        <end position="29"/>
    </location>
</feature>
<sequence>MWAVGARRVLITGAAAAVCAATGQAFAHAAYIQLSPARGVEVRAAYDSGEPMVSAQVRIYAPDAPARVWLQGLTDESGVYRFVPDPAIDGAWAVQVRQAGHGAMGEIRLEPTSVPAAEAALPLSTSATGPDPLQKALMAAAIIWGFIGTALYFKRPR</sequence>
<evidence type="ECO:0000313" key="4">
    <source>
        <dbReference type="Proteomes" id="UP000599523"/>
    </source>
</evidence>
<dbReference type="Proteomes" id="UP000599523">
    <property type="component" value="Unassembled WGS sequence"/>
</dbReference>
<keyword evidence="1" id="KW-0472">Membrane</keyword>
<reference evidence="3" key="1">
    <citation type="submission" date="2019-12" db="EMBL/GenBank/DDBJ databases">
        <title>Comparative genomics gives insights into the taxonomy of the Azoarcus-Aromatoleum group and reveals separate origins of nif in the plant-associated Azoarcus and non-plant-associated Aromatoleum sub-groups.</title>
        <authorList>
            <person name="Lafos M."/>
            <person name="Maluk M."/>
            <person name="Batista M."/>
            <person name="Junghare M."/>
            <person name="Carmona M."/>
            <person name="Faoro H."/>
            <person name="Cruz L.M."/>
            <person name="Battistoni F."/>
            <person name="De Souza E."/>
            <person name="Pedrosa F."/>
            <person name="Chen W.-M."/>
            <person name="Poole P.S."/>
            <person name="Dixon R.A."/>
            <person name="James E.K."/>
        </authorList>
    </citation>
    <scope>NUCLEOTIDE SEQUENCE</scope>
    <source>
        <strain evidence="3">NSC3</strain>
    </source>
</reference>
<dbReference type="EMBL" id="WTVM01000001">
    <property type="protein sequence ID" value="NMG01412.1"/>
    <property type="molecule type" value="Genomic_DNA"/>
</dbReference>
<dbReference type="GO" id="GO:0004180">
    <property type="term" value="F:carboxypeptidase activity"/>
    <property type="evidence" value="ECO:0007669"/>
    <property type="project" value="UniProtKB-KW"/>
</dbReference>
<keyword evidence="4" id="KW-1185">Reference proteome</keyword>
<proteinExistence type="predicted"/>
<evidence type="ECO:0000313" key="3">
    <source>
        <dbReference type="EMBL" id="NMG01412.1"/>
    </source>
</evidence>
<keyword evidence="3" id="KW-0645">Protease</keyword>